<dbReference type="AlphaFoldDB" id="A0A9P0ZU80"/>
<dbReference type="EMBL" id="CAMAPE010000065">
    <property type="protein sequence ID" value="CAH9114453.1"/>
    <property type="molecule type" value="Genomic_DNA"/>
</dbReference>
<comment type="caution">
    <text evidence="2">The sequence shown here is derived from an EMBL/GenBank/DDBJ whole genome shotgun (WGS) entry which is preliminary data.</text>
</comment>
<evidence type="ECO:0000313" key="3">
    <source>
        <dbReference type="Proteomes" id="UP001152484"/>
    </source>
</evidence>
<sequence>MASPGFQSKTIQPSSWSITVAFLLIALIFNSSSSMGMGTKTKKDSANGAHTMWSETVSENHPHKISAITHNDGANTMWSKPERPNDPHRSGQTNENNGHLHGVTLNMLPKGGHIPPSGPSSYRRN</sequence>
<dbReference type="OrthoDB" id="994133at2759"/>
<dbReference type="Proteomes" id="UP001152484">
    <property type="component" value="Unassembled WGS sequence"/>
</dbReference>
<gene>
    <name evidence="2" type="ORF">CEURO_LOCUS20372</name>
</gene>
<evidence type="ECO:0000256" key="1">
    <source>
        <dbReference type="SAM" id="MobiDB-lite"/>
    </source>
</evidence>
<protein>
    <submittedName>
        <fullName evidence="2">Uncharacterized protein</fullName>
    </submittedName>
</protein>
<proteinExistence type="predicted"/>
<accession>A0A9P0ZU80</accession>
<feature type="compositionally biased region" description="Polar residues" evidence="1">
    <location>
        <begin position="68"/>
        <end position="78"/>
    </location>
</feature>
<name>A0A9P0ZU80_CUSEU</name>
<feature type="compositionally biased region" description="Basic and acidic residues" evidence="1">
    <location>
        <begin position="80"/>
        <end position="89"/>
    </location>
</feature>
<keyword evidence="3" id="KW-1185">Reference proteome</keyword>
<feature type="region of interest" description="Disordered" evidence="1">
    <location>
        <begin position="56"/>
        <end position="125"/>
    </location>
</feature>
<organism evidence="2 3">
    <name type="scientific">Cuscuta europaea</name>
    <name type="common">European dodder</name>
    <dbReference type="NCBI Taxonomy" id="41803"/>
    <lineage>
        <taxon>Eukaryota</taxon>
        <taxon>Viridiplantae</taxon>
        <taxon>Streptophyta</taxon>
        <taxon>Embryophyta</taxon>
        <taxon>Tracheophyta</taxon>
        <taxon>Spermatophyta</taxon>
        <taxon>Magnoliopsida</taxon>
        <taxon>eudicotyledons</taxon>
        <taxon>Gunneridae</taxon>
        <taxon>Pentapetalae</taxon>
        <taxon>asterids</taxon>
        <taxon>lamiids</taxon>
        <taxon>Solanales</taxon>
        <taxon>Convolvulaceae</taxon>
        <taxon>Cuscuteae</taxon>
        <taxon>Cuscuta</taxon>
        <taxon>Cuscuta subgen. Cuscuta</taxon>
    </lineage>
</organism>
<evidence type="ECO:0000313" key="2">
    <source>
        <dbReference type="EMBL" id="CAH9114453.1"/>
    </source>
</evidence>
<reference evidence="2" key="1">
    <citation type="submission" date="2022-07" db="EMBL/GenBank/DDBJ databases">
        <authorList>
            <person name="Macas J."/>
            <person name="Novak P."/>
            <person name="Neumann P."/>
        </authorList>
    </citation>
    <scope>NUCLEOTIDE SEQUENCE</scope>
</reference>